<name>A0A183TZW4_TOXCA</name>
<organism evidence="3 4">
    <name type="scientific">Toxocara canis</name>
    <name type="common">Canine roundworm</name>
    <dbReference type="NCBI Taxonomy" id="6265"/>
    <lineage>
        <taxon>Eukaryota</taxon>
        <taxon>Metazoa</taxon>
        <taxon>Ecdysozoa</taxon>
        <taxon>Nematoda</taxon>
        <taxon>Chromadorea</taxon>
        <taxon>Rhabditida</taxon>
        <taxon>Spirurina</taxon>
        <taxon>Ascaridomorpha</taxon>
        <taxon>Ascaridoidea</taxon>
        <taxon>Toxocaridae</taxon>
        <taxon>Toxocara</taxon>
    </lineage>
</organism>
<evidence type="ECO:0000256" key="1">
    <source>
        <dbReference type="SAM" id="Phobius"/>
    </source>
</evidence>
<evidence type="ECO:0000313" key="3">
    <source>
        <dbReference type="Proteomes" id="UP000050794"/>
    </source>
</evidence>
<dbReference type="InterPro" id="IPR036259">
    <property type="entry name" value="MFS_trans_sf"/>
</dbReference>
<proteinExistence type="predicted"/>
<keyword evidence="1" id="KW-1133">Transmembrane helix</keyword>
<evidence type="ECO:0000313" key="4">
    <source>
        <dbReference type="WBParaSite" id="TCNE_0000178401-mRNA-1"/>
    </source>
</evidence>
<evidence type="ECO:0000313" key="2">
    <source>
        <dbReference type="EMBL" id="VDM26829.1"/>
    </source>
</evidence>
<dbReference type="AlphaFoldDB" id="A0A183TZW4"/>
<dbReference type="WBParaSite" id="TCNE_0000178401-mRNA-1">
    <property type="protein sequence ID" value="TCNE_0000178401-mRNA-1"/>
    <property type="gene ID" value="TCNE_0000178401"/>
</dbReference>
<reference evidence="2 3" key="2">
    <citation type="submission" date="2018-11" db="EMBL/GenBank/DDBJ databases">
        <authorList>
            <consortium name="Pathogen Informatics"/>
        </authorList>
    </citation>
    <scope>NUCLEOTIDE SEQUENCE [LARGE SCALE GENOMIC DNA]</scope>
</reference>
<dbReference type="SUPFAM" id="SSF103473">
    <property type="entry name" value="MFS general substrate transporter"/>
    <property type="match status" value="1"/>
</dbReference>
<keyword evidence="3" id="KW-1185">Reference proteome</keyword>
<gene>
    <name evidence="2" type="ORF">TCNE_LOCUS1784</name>
</gene>
<sequence length="151" mass="17254">MGSAQKSLEVRLENDVDEKTKLQNEQPSAPAKVKTVDDFLQLGLYTLYAGITCEFVVFNMLSNMIYMYDKWRPQNACVPELEYQFLSANVEFDYLCGEGKTVKNSISIQMFGILMGTIIFGQLSDSFGRRTVCINFISCYFVAHHFKKNNL</sequence>
<reference evidence="4" key="1">
    <citation type="submission" date="2016-06" db="UniProtKB">
        <authorList>
            <consortium name="WormBaseParasite"/>
        </authorList>
    </citation>
    <scope>IDENTIFICATION</scope>
</reference>
<protein>
    <submittedName>
        <fullName evidence="4">MFS domain-containing protein</fullName>
    </submittedName>
</protein>
<accession>A0A183TZW4</accession>
<dbReference type="Proteomes" id="UP000050794">
    <property type="component" value="Unassembled WGS sequence"/>
</dbReference>
<keyword evidence="1" id="KW-0472">Membrane</keyword>
<dbReference type="EMBL" id="UYWY01001487">
    <property type="protein sequence ID" value="VDM26829.1"/>
    <property type="molecule type" value="Genomic_DNA"/>
</dbReference>
<keyword evidence="1" id="KW-0812">Transmembrane</keyword>
<feature type="transmembrane region" description="Helical" evidence="1">
    <location>
        <begin position="42"/>
        <end position="62"/>
    </location>
</feature>